<dbReference type="EMBL" id="UXUI01007409">
    <property type="protein sequence ID" value="VDD87445.1"/>
    <property type="molecule type" value="Genomic_DNA"/>
</dbReference>
<feature type="domain" description="Sulfotransferase" evidence="3">
    <location>
        <begin position="78"/>
        <end position="315"/>
    </location>
</feature>
<dbReference type="InterPro" id="IPR027417">
    <property type="entry name" value="P-loop_NTPase"/>
</dbReference>
<dbReference type="Pfam" id="PF00685">
    <property type="entry name" value="Sulfotransfer_1"/>
    <property type="match status" value="1"/>
</dbReference>
<accession>A0A0N4UZ43</accession>
<dbReference type="InterPro" id="IPR000863">
    <property type="entry name" value="Sulfotransferase_dom"/>
</dbReference>
<dbReference type="GO" id="GO:0008146">
    <property type="term" value="F:sulfotransferase activity"/>
    <property type="evidence" value="ECO:0007669"/>
    <property type="project" value="InterPro"/>
</dbReference>
<name>A0A0N4UZ43_ENTVE</name>
<dbReference type="AlphaFoldDB" id="A0A0N4UZ43"/>
<dbReference type="STRING" id="51028.A0A0N4UZ43"/>
<reference evidence="6" key="1">
    <citation type="submission" date="2017-02" db="UniProtKB">
        <authorList>
            <consortium name="WormBaseParasite"/>
        </authorList>
    </citation>
    <scope>IDENTIFICATION</scope>
</reference>
<dbReference type="SUPFAM" id="SSF52540">
    <property type="entry name" value="P-loop containing nucleoside triphosphate hydrolases"/>
    <property type="match status" value="1"/>
</dbReference>
<dbReference type="OrthoDB" id="205623at2759"/>
<evidence type="ECO:0000259" key="3">
    <source>
        <dbReference type="Pfam" id="PF00685"/>
    </source>
</evidence>
<evidence type="ECO:0000256" key="1">
    <source>
        <dbReference type="ARBA" id="ARBA00005771"/>
    </source>
</evidence>
<evidence type="ECO:0000256" key="2">
    <source>
        <dbReference type="ARBA" id="ARBA00022679"/>
    </source>
</evidence>
<organism evidence="6">
    <name type="scientific">Enterobius vermicularis</name>
    <name type="common">Human pinworm</name>
    <dbReference type="NCBI Taxonomy" id="51028"/>
    <lineage>
        <taxon>Eukaryota</taxon>
        <taxon>Metazoa</taxon>
        <taxon>Ecdysozoa</taxon>
        <taxon>Nematoda</taxon>
        <taxon>Chromadorea</taxon>
        <taxon>Rhabditida</taxon>
        <taxon>Spirurina</taxon>
        <taxon>Oxyuridomorpha</taxon>
        <taxon>Oxyuroidea</taxon>
        <taxon>Oxyuridae</taxon>
        <taxon>Enterobius</taxon>
    </lineage>
</organism>
<evidence type="ECO:0000313" key="5">
    <source>
        <dbReference type="Proteomes" id="UP000274131"/>
    </source>
</evidence>
<keyword evidence="2" id="KW-0808">Transferase</keyword>
<proteinExistence type="inferred from homology"/>
<evidence type="ECO:0000313" key="4">
    <source>
        <dbReference type="EMBL" id="VDD87445.1"/>
    </source>
</evidence>
<dbReference type="Gene3D" id="3.40.50.300">
    <property type="entry name" value="P-loop containing nucleotide triphosphate hydrolases"/>
    <property type="match status" value="1"/>
</dbReference>
<comment type="similarity">
    <text evidence="1">Belongs to the sulfotransferase 1 family.</text>
</comment>
<reference evidence="4 5" key="2">
    <citation type="submission" date="2018-10" db="EMBL/GenBank/DDBJ databases">
        <authorList>
            <consortium name="Pathogen Informatics"/>
        </authorList>
    </citation>
    <scope>NUCLEOTIDE SEQUENCE [LARGE SCALE GENOMIC DNA]</scope>
</reference>
<dbReference type="PANTHER" id="PTHR11783">
    <property type="entry name" value="SULFOTRANSFERASE SULT"/>
    <property type="match status" value="1"/>
</dbReference>
<gene>
    <name evidence="4" type="ORF">EVEC_LOCUS2588</name>
</gene>
<keyword evidence="5" id="KW-1185">Reference proteome</keyword>
<dbReference type="Proteomes" id="UP000274131">
    <property type="component" value="Unassembled WGS sequence"/>
</dbReference>
<evidence type="ECO:0000313" key="6">
    <source>
        <dbReference type="WBParaSite" id="EVEC_0000288001-mRNA-1"/>
    </source>
</evidence>
<protein>
    <submittedName>
        <fullName evidence="6">Sulfotransfer_1 domain-containing protein</fullName>
    </submittedName>
</protein>
<sequence>MAPGIFYPQHQLQDYGCPSTTISKKSCKKWDFYEIQPEGHVVCQAPHLPKQSFIFGKYWPPIFKPENIKSVKNMKPRDDDVFVCTYPKCGTTWIQHICAQLMSNKYGPEAGNELSITSPMIDRMGAEYADRLSSPRLLKTHMTWDDLPKNPKAKYIFCVRNPKDCLVSYYFHNQNFKIYNYEEGEFDYFFNFFNSKNIAFGNYYDHFLSWISHTEEENVLFLKYEDMWENLEDAVKKIGRFLGGRAVQKIEDEEEFRRIVNESKIDSMKKDQSRWFPADNLRGKPFIRKGGSRDWKNYFTKEQSDCMDKEWREKVCGTIAENWWKEEMAWDVNVETTKTVQEDFYSSGPLSPTDDFLFTSSDLGSFGKPSESILIGSCRQHLSSTSSESGYGSFDENFIEGLLKR</sequence>
<dbReference type="WBParaSite" id="EVEC_0000288001-mRNA-1">
    <property type="protein sequence ID" value="EVEC_0000288001-mRNA-1"/>
    <property type="gene ID" value="EVEC_0000288001"/>
</dbReference>